<dbReference type="Proteomes" id="UP000658690">
    <property type="component" value="Unassembled WGS sequence"/>
</dbReference>
<gene>
    <name evidence="2" type="ORF">GC102_11735</name>
</gene>
<name>A0ABX1YZM5_9BACL</name>
<sequence length="78" mass="9104">MMKNIRNLFFSSVLIVFIGWCMYFYLQEISSKLLVHPQLYTFTILEMLLAAMGAFYMVIMVVMSIGHLFVMVVKKIKA</sequence>
<feature type="transmembrane region" description="Helical" evidence="1">
    <location>
        <begin position="7"/>
        <end position="27"/>
    </location>
</feature>
<organism evidence="2 3">
    <name type="scientific">Paenibacillus germinis</name>
    <dbReference type="NCBI Taxonomy" id="2654979"/>
    <lineage>
        <taxon>Bacteria</taxon>
        <taxon>Bacillati</taxon>
        <taxon>Bacillota</taxon>
        <taxon>Bacilli</taxon>
        <taxon>Bacillales</taxon>
        <taxon>Paenibacillaceae</taxon>
        <taxon>Paenibacillus</taxon>
    </lineage>
</organism>
<reference evidence="2 3" key="1">
    <citation type="submission" date="2019-10" db="EMBL/GenBank/DDBJ databases">
        <title>Description of Paenibacillus choica sp. nov.</title>
        <authorList>
            <person name="Carlier A."/>
            <person name="Qi S."/>
        </authorList>
    </citation>
    <scope>NUCLEOTIDE SEQUENCE [LARGE SCALE GENOMIC DNA]</scope>
    <source>
        <strain evidence="2 3">LMG 31460</strain>
    </source>
</reference>
<keyword evidence="3" id="KW-1185">Reference proteome</keyword>
<comment type="caution">
    <text evidence="2">The sequence shown here is derived from an EMBL/GenBank/DDBJ whole genome shotgun (WGS) entry which is preliminary data.</text>
</comment>
<dbReference type="EMBL" id="WHOC01000062">
    <property type="protein sequence ID" value="NOU86437.1"/>
    <property type="molecule type" value="Genomic_DNA"/>
</dbReference>
<keyword evidence="1" id="KW-0472">Membrane</keyword>
<keyword evidence="1" id="KW-0812">Transmembrane</keyword>
<dbReference type="RefSeq" id="WP_171689716.1">
    <property type="nucleotide sequence ID" value="NZ_WHOC01000062.1"/>
</dbReference>
<accession>A0ABX1YZM5</accession>
<keyword evidence="1" id="KW-1133">Transmembrane helix</keyword>
<feature type="transmembrane region" description="Helical" evidence="1">
    <location>
        <begin position="47"/>
        <end position="73"/>
    </location>
</feature>
<evidence type="ECO:0000313" key="3">
    <source>
        <dbReference type="Proteomes" id="UP000658690"/>
    </source>
</evidence>
<proteinExistence type="predicted"/>
<protein>
    <submittedName>
        <fullName evidence="2">Uncharacterized protein</fullName>
    </submittedName>
</protein>
<evidence type="ECO:0000256" key="1">
    <source>
        <dbReference type="SAM" id="Phobius"/>
    </source>
</evidence>
<evidence type="ECO:0000313" key="2">
    <source>
        <dbReference type="EMBL" id="NOU86437.1"/>
    </source>
</evidence>